<dbReference type="EMBL" id="JAZGQK010000007">
    <property type="protein sequence ID" value="MEE6258786.1"/>
    <property type="molecule type" value="Genomic_DNA"/>
</dbReference>
<evidence type="ECO:0000256" key="2">
    <source>
        <dbReference type="ARBA" id="ARBA00006285"/>
    </source>
</evidence>
<dbReference type="RefSeq" id="WP_331213912.1">
    <property type="nucleotide sequence ID" value="NZ_JAZGQK010000007.1"/>
</dbReference>
<dbReference type="InterPro" id="IPR029018">
    <property type="entry name" value="Hex-like_dom2"/>
</dbReference>
<evidence type="ECO:0000256" key="5">
    <source>
        <dbReference type="ARBA" id="ARBA00023295"/>
    </source>
</evidence>
<dbReference type="PANTHER" id="PTHR22600:SF57">
    <property type="entry name" value="BETA-N-ACETYLHEXOSAMINIDASE"/>
    <property type="match status" value="1"/>
</dbReference>
<dbReference type="PANTHER" id="PTHR22600">
    <property type="entry name" value="BETA-HEXOSAMINIDASE"/>
    <property type="match status" value="1"/>
</dbReference>
<feature type="region of interest" description="Disordered" evidence="6">
    <location>
        <begin position="524"/>
        <end position="546"/>
    </location>
</feature>
<proteinExistence type="inferred from homology"/>
<dbReference type="Gene3D" id="3.30.379.10">
    <property type="entry name" value="Chitobiase/beta-hexosaminidase domain 2-like"/>
    <property type="match status" value="1"/>
</dbReference>
<dbReference type="CDD" id="cd06563">
    <property type="entry name" value="GH20_chitobiase-like"/>
    <property type="match status" value="1"/>
</dbReference>
<feature type="compositionally biased region" description="Basic and acidic residues" evidence="6">
    <location>
        <begin position="536"/>
        <end position="546"/>
    </location>
</feature>
<dbReference type="Pfam" id="PF02838">
    <property type="entry name" value="Glyco_hydro_20b"/>
    <property type="match status" value="1"/>
</dbReference>
<dbReference type="Proteomes" id="UP001332243">
    <property type="component" value="Unassembled WGS sequence"/>
</dbReference>
<organism evidence="9 10">
    <name type="scientific">Plantactinospora sonchi</name>
    <dbReference type="NCBI Taxonomy" id="1544735"/>
    <lineage>
        <taxon>Bacteria</taxon>
        <taxon>Bacillati</taxon>
        <taxon>Actinomycetota</taxon>
        <taxon>Actinomycetes</taxon>
        <taxon>Micromonosporales</taxon>
        <taxon>Micromonosporaceae</taxon>
        <taxon>Plantactinospora</taxon>
    </lineage>
</organism>
<evidence type="ECO:0000256" key="4">
    <source>
        <dbReference type="ARBA" id="ARBA00022801"/>
    </source>
</evidence>
<reference evidence="9 10" key="1">
    <citation type="submission" date="2024-01" db="EMBL/GenBank/DDBJ databases">
        <title>Genome insights into Plantactinospora sonchi sp. nov.</title>
        <authorList>
            <person name="Wang L."/>
        </authorList>
    </citation>
    <scope>NUCLEOTIDE SEQUENCE [LARGE SCALE GENOMIC DNA]</scope>
    <source>
        <strain evidence="9 10">NEAU-QY2</strain>
    </source>
</reference>
<evidence type="ECO:0000256" key="3">
    <source>
        <dbReference type="ARBA" id="ARBA00012663"/>
    </source>
</evidence>
<dbReference type="SUPFAM" id="SSF55545">
    <property type="entry name" value="beta-N-acetylhexosaminidase-like domain"/>
    <property type="match status" value="1"/>
</dbReference>
<feature type="domain" description="Glycoside hydrolase family 20 catalytic" evidence="7">
    <location>
        <begin position="154"/>
        <end position="498"/>
    </location>
</feature>
<dbReference type="Gene3D" id="3.20.20.80">
    <property type="entry name" value="Glycosidases"/>
    <property type="match status" value="1"/>
</dbReference>
<dbReference type="SUPFAM" id="SSF51445">
    <property type="entry name" value="(Trans)glycosidases"/>
    <property type="match status" value="1"/>
</dbReference>
<accession>A0ABU7RQR4</accession>
<dbReference type="InterPro" id="IPR015882">
    <property type="entry name" value="HEX_bac_N"/>
</dbReference>
<feature type="region of interest" description="Disordered" evidence="6">
    <location>
        <begin position="55"/>
        <end position="79"/>
    </location>
</feature>
<evidence type="ECO:0000313" key="9">
    <source>
        <dbReference type="EMBL" id="MEE6258786.1"/>
    </source>
</evidence>
<comment type="catalytic activity">
    <reaction evidence="1">
        <text>Hydrolysis of terminal non-reducing N-acetyl-D-hexosamine residues in N-acetyl-beta-D-hexosaminides.</text>
        <dbReference type="EC" id="3.2.1.52"/>
    </reaction>
</comment>
<dbReference type="InterPro" id="IPR017853">
    <property type="entry name" value="GH"/>
</dbReference>
<dbReference type="Pfam" id="PF00728">
    <property type="entry name" value="Glyco_hydro_20"/>
    <property type="match status" value="1"/>
</dbReference>
<evidence type="ECO:0000256" key="1">
    <source>
        <dbReference type="ARBA" id="ARBA00001231"/>
    </source>
</evidence>
<keyword evidence="5" id="KW-0326">Glycosidase</keyword>
<protein>
    <recommendedName>
        <fullName evidence="3">beta-N-acetylhexosaminidase</fullName>
        <ecNumber evidence="3">3.2.1.52</ecNumber>
    </recommendedName>
</protein>
<evidence type="ECO:0000313" key="10">
    <source>
        <dbReference type="Proteomes" id="UP001332243"/>
    </source>
</evidence>
<dbReference type="InterPro" id="IPR015883">
    <property type="entry name" value="Glyco_hydro_20_cat"/>
</dbReference>
<dbReference type="InterPro" id="IPR025705">
    <property type="entry name" value="Beta_hexosaminidase_sua/sub"/>
</dbReference>
<evidence type="ECO:0000259" key="8">
    <source>
        <dbReference type="Pfam" id="PF02838"/>
    </source>
</evidence>
<dbReference type="EC" id="3.2.1.52" evidence="3"/>
<dbReference type="PRINTS" id="PR00738">
    <property type="entry name" value="GLHYDRLASE20"/>
</dbReference>
<gene>
    <name evidence="9" type="ORF">V1633_09825</name>
</gene>
<keyword evidence="4" id="KW-0378">Hydrolase</keyword>
<sequence>MGSGSTGPEPALLPRPVDIRAGAGGCPLTPATTLAAEPACAGVAGWLRETLSRSTGLPLPATTSAPASPAAVPPDGAGPATTITLSVDPALAAEGYHLRVRPDGVTVTGGTPAGVFYGAQTLLQLMPPAVYRRAPVGAGPWTVPAVEITDQPRFGWRGFMLDVARHFMPVAGVLRIIDLLAAHKLNVLHLHLTDDQGWRVQIRRYPRLTEVGAWRTESMVGSRQHERFDGRPHGGYYSQDDLREIVAYAARRFVTVVPEIDLPGHTQAAIAAYPELGNRPDEPVAVSTRWGVSSRVLNVSDETVSFFRHVLDEVLELFPSRHIGIGGDECRKDEWRASPAARRRIRDLGLADEDALQAWFIRQFQDHLTAAGRVLYGWDEILEGGPPPGATVAAWRGPALAVAAARAGHDVVACWDSAAYLDYRQSAHPDEPIPVGTVLDVADVRAFEPVPPELPTELRHHILGAQCNLWTEHADSPRAVDYLAFPRLSGFAEAVWSPASTDPWHDFTRRLSGHLDRLTAMGVEHRPPAGPLPWQRRPDARGWPRERADRAAELAALTSNVLPTASDGAGGR</sequence>
<evidence type="ECO:0000259" key="7">
    <source>
        <dbReference type="Pfam" id="PF00728"/>
    </source>
</evidence>
<comment type="similarity">
    <text evidence="2">Belongs to the glycosyl hydrolase 20 family.</text>
</comment>
<name>A0ABU7RQR4_9ACTN</name>
<comment type="caution">
    <text evidence="9">The sequence shown here is derived from an EMBL/GenBank/DDBJ whole genome shotgun (WGS) entry which is preliminary data.</text>
</comment>
<feature type="domain" description="Beta-hexosaminidase bacterial type N-terminal" evidence="8">
    <location>
        <begin position="10"/>
        <end position="151"/>
    </location>
</feature>
<evidence type="ECO:0000256" key="6">
    <source>
        <dbReference type="SAM" id="MobiDB-lite"/>
    </source>
</evidence>
<keyword evidence="10" id="KW-1185">Reference proteome</keyword>